<feature type="modified residue" description="4-aspartylphosphate" evidence="2">
    <location>
        <position position="102"/>
    </location>
</feature>
<organism evidence="6 7">
    <name type="scientific">Antiquaquibacter oligotrophicus</name>
    <dbReference type="NCBI Taxonomy" id="2880260"/>
    <lineage>
        <taxon>Bacteria</taxon>
        <taxon>Bacillati</taxon>
        <taxon>Actinomycetota</taxon>
        <taxon>Actinomycetes</taxon>
        <taxon>Micrococcales</taxon>
        <taxon>Microbacteriaceae</taxon>
        <taxon>Antiquaquibacter</taxon>
    </lineage>
</organism>
<evidence type="ECO:0000256" key="2">
    <source>
        <dbReference type="PROSITE-ProRule" id="PRU00169"/>
    </source>
</evidence>
<evidence type="ECO:0000313" key="7">
    <source>
        <dbReference type="Proteomes" id="UP001160142"/>
    </source>
</evidence>
<dbReference type="SMART" id="SM00862">
    <property type="entry name" value="Trans_reg_C"/>
    <property type="match status" value="1"/>
</dbReference>
<gene>
    <name evidence="6" type="ORF">M2152_002289</name>
</gene>
<feature type="domain" description="Response regulatory" evidence="4">
    <location>
        <begin position="53"/>
        <end position="167"/>
    </location>
</feature>
<dbReference type="InterPro" id="IPR039420">
    <property type="entry name" value="WalR-like"/>
</dbReference>
<evidence type="ECO:0000256" key="1">
    <source>
        <dbReference type="ARBA" id="ARBA00023125"/>
    </source>
</evidence>
<dbReference type="SMART" id="SM00448">
    <property type="entry name" value="REC"/>
    <property type="match status" value="1"/>
</dbReference>
<keyword evidence="2" id="KW-0597">Phosphoprotein</keyword>
<dbReference type="InterPro" id="IPR001789">
    <property type="entry name" value="Sig_transdc_resp-reg_receiver"/>
</dbReference>
<evidence type="ECO:0000259" key="5">
    <source>
        <dbReference type="PROSITE" id="PS51755"/>
    </source>
</evidence>
<dbReference type="PROSITE" id="PS50110">
    <property type="entry name" value="RESPONSE_REGULATORY"/>
    <property type="match status" value="1"/>
</dbReference>
<dbReference type="InterPro" id="IPR011006">
    <property type="entry name" value="CheY-like_superfamily"/>
</dbReference>
<dbReference type="Proteomes" id="UP001160142">
    <property type="component" value="Unassembled WGS sequence"/>
</dbReference>
<dbReference type="SUPFAM" id="SSF52172">
    <property type="entry name" value="CheY-like"/>
    <property type="match status" value="1"/>
</dbReference>
<dbReference type="Pfam" id="PF00486">
    <property type="entry name" value="Trans_reg_C"/>
    <property type="match status" value="1"/>
</dbReference>
<name>A0ABT6KQ44_9MICO</name>
<reference evidence="6 7" key="1">
    <citation type="submission" date="2023-04" db="EMBL/GenBank/DDBJ databases">
        <title>Genome Encyclopedia of Bacteria and Archaea VI: Functional Genomics of Type Strains.</title>
        <authorList>
            <person name="Whitman W."/>
        </authorList>
    </citation>
    <scope>NUCLEOTIDE SEQUENCE [LARGE SCALE GENOMIC DNA]</scope>
    <source>
        <strain evidence="6 7">SG_E_30_P1</strain>
    </source>
</reference>
<accession>A0ABT6KQ44</accession>
<dbReference type="EMBL" id="JARXVQ010000001">
    <property type="protein sequence ID" value="MDH6182107.1"/>
    <property type="molecule type" value="Genomic_DNA"/>
</dbReference>
<dbReference type="Gene3D" id="3.40.50.2300">
    <property type="match status" value="1"/>
</dbReference>
<dbReference type="PROSITE" id="PS51755">
    <property type="entry name" value="OMPR_PHOB"/>
    <property type="match status" value="1"/>
</dbReference>
<evidence type="ECO:0000259" key="4">
    <source>
        <dbReference type="PROSITE" id="PS50110"/>
    </source>
</evidence>
<dbReference type="PANTHER" id="PTHR48111:SF28">
    <property type="entry name" value="TRANSCRIPTIONAL REGULATORY PROTEIN TCRX-RELATED"/>
    <property type="match status" value="1"/>
</dbReference>
<dbReference type="Gene3D" id="6.10.250.690">
    <property type="match status" value="1"/>
</dbReference>
<sequence>MNPFSSLLAAWGSLDNVVMSESAMPVDAHVSGRRRAVLAQLPRIRRADGSPIRVLLIDDESTLTSLVRLALEYEGWHVETAATGGDGLALFRQSPPDLVVLDIMLPDIDGLSVLRELRNTDRITPTLLLTAKDSIDDRIIGLTAGGDDYMTKPFSLEELVARLRGLLRRAADAVTHESSLLTVGDLTLDEASYEVTRGGQPVSLTTTEFEMLRYFMRNPRIVLSRAQILDRVWNYDFAGRASIVDLYVSYLRKKIDADRAPMIHTVRGAGYILRPA</sequence>
<comment type="caution">
    <text evidence="6">The sequence shown here is derived from an EMBL/GenBank/DDBJ whole genome shotgun (WGS) entry which is preliminary data.</text>
</comment>
<feature type="DNA-binding region" description="OmpR/PhoB-type" evidence="3">
    <location>
        <begin position="178"/>
        <end position="275"/>
    </location>
</feature>
<evidence type="ECO:0000313" key="6">
    <source>
        <dbReference type="EMBL" id="MDH6182107.1"/>
    </source>
</evidence>
<keyword evidence="1 3" id="KW-0238">DNA-binding</keyword>
<dbReference type="PANTHER" id="PTHR48111">
    <property type="entry name" value="REGULATOR OF RPOS"/>
    <property type="match status" value="1"/>
</dbReference>
<evidence type="ECO:0000256" key="3">
    <source>
        <dbReference type="PROSITE-ProRule" id="PRU01091"/>
    </source>
</evidence>
<proteinExistence type="predicted"/>
<protein>
    <submittedName>
        <fullName evidence="6">Two-component system response regulator TrcR</fullName>
    </submittedName>
</protein>
<dbReference type="InterPro" id="IPR036388">
    <property type="entry name" value="WH-like_DNA-bd_sf"/>
</dbReference>
<keyword evidence="7" id="KW-1185">Reference proteome</keyword>
<feature type="domain" description="OmpR/PhoB-type" evidence="5">
    <location>
        <begin position="178"/>
        <end position="275"/>
    </location>
</feature>
<dbReference type="Gene3D" id="1.10.10.10">
    <property type="entry name" value="Winged helix-like DNA-binding domain superfamily/Winged helix DNA-binding domain"/>
    <property type="match status" value="1"/>
</dbReference>
<dbReference type="Pfam" id="PF00072">
    <property type="entry name" value="Response_reg"/>
    <property type="match status" value="1"/>
</dbReference>
<dbReference type="InterPro" id="IPR001867">
    <property type="entry name" value="OmpR/PhoB-type_DNA-bd"/>
</dbReference>
<dbReference type="CDD" id="cd00383">
    <property type="entry name" value="trans_reg_C"/>
    <property type="match status" value="1"/>
</dbReference>